<keyword evidence="2" id="KW-1185">Reference proteome</keyword>
<dbReference type="Proteomes" id="UP001232148">
    <property type="component" value="Unassembled WGS sequence"/>
</dbReference>
<sequence length="107" mass="11733">MVIVSNQTRRDRRVRATSLLFLFLLLLFVLVLLLLLRPPAAGFFKRSDQRPAFATGKGARRLLPVQQVVVAVVVVDSLAPCSLLVARDPFSSPSTPHAPAIPCEQNT</sequence>
<proteinExistence type="predicted"/>
<comment type="caution">
    <text evidence="1">The sequence shown here is derived from an EMBL/GenBank/DDBJ whole genome shotgun (WGS) entry which is preliminary data.</text>
</comment>
<organism evidence="1 2">
    <name type="scientific">Colletotrichum zoysiae</name>
    <dbReference type="NCBI Taxonomy" id="1216348"/>
    <lineage>
        <taxon>Eukaryota</taxon>
        <taxon>Fungi</taxon>
        <taxon>Dikarya</taxon>
        <taxon>Ascomycota</taxon>
        <taxon>Pezizomycotina</taxon>
        <taxon>Sordariomycetes</taxon>
        <taxon>Hypocreomycetidae</taxon>
        <taxon>Glomerellales</taxon>
        <taxon>Glomerellaceae</taxon>
        <taxon>Colletotrichum</taxon>
        <taxon>Colletotrichum graminicola species complex</taxon>
    </lineage>
</organism>
<name>A0AAD9M936_9PEZI</name>
<reference evidence="1" key="1">
    <citation type="submission" date="2021-06" db="EMBL/GenBank/DDBJ databases">
        <title>Comparative genomics, transcriptomics and evolutionary studies reveal genomic signatures of adaptation to plant cell wall in hemibiotrophic fungi.</title>
        <authorList>
            <consortium name="DOE Joint Genome Institute"/>
            <person name="Baroncelli R."/>
            <person name="Diaz J.F."/>
            <person name="Benocci T."/>
            <person name="Peng M."/>
            <person name="Battaglia E."/>
            <person name="Haridas S."/>
            <person name="Andreopoulos W."/>
            <person name="Labutti K."/>
            <person name="Pangilinan J."/>
            <person name="Floch G.L."/>
            <person name="Makela M.R."/>
            <person name="Henrissat B."/>
            <person name="Grigoriev I.V."/>
            <person name="Crouch J.A."/>
            <person name="De Vries R.P."/>
            <person name="Sukno S.A."/>
            <person name="Thon M.R."/>
        </authorList>
    </citation>
    <scope>NUCLEOTIDE SEQUENCE</scope>
    <source>
        <strain evidence="1">MAFF235873</strain>
    </source>
</reference>
<dbReference type="EMBL" id="MU842813">
    <property type="protein sequence ID" value="KAK2034575.1"/>
    <property type="molecule type" value="Genomic_DNA"/>
</dbReference>
<accession>A0AAD9M936</accession>
<protein>
    <submittedName>
        <fullName evidence="1">Uncharacterized protein</fullName>
    </submittedName>
</protein>
<dbReference type="AlphaFoldDB" id="A0AAD9M936"/>
<evidence type="ECO:0000313" key="1">
    <source>
        <dbReference type="EMBL" id="KAK2034575.1"/>
    </source>
</evidence>
<gene>
    <name evidence="1" type="ORF">LX32DRAFT_634032</name>
</gene>
<evidence type="ECO:0000313" key="2">
    <source>
        <dbReference type="Proteomes" id="UP001232148"/>
    </source>
</evidence>